<comment type="caution">
    <text evidence="1">The sequence shown here is derived from an EMBL/GenBank/DDBJ whole genome shotgun (WGS) entry which is preliminary data.</text>
</comment>
<dbReference type="RefSeq" id="WP_048082820.1">
    <property type="nucleotide sequence ID" value="NZ_JAPVER010000020.1"/>
</dbReference>
<dbReference type="EMBL" id="JAPVES010000027">
    <property type="protein sequence ID" value="MCZ3371764.1"/>
    <property type="molecule type" value="Genomic_DNA"/>
</dbReference>
<keyword evidence="3" id="KW-1185">Reference proteome</keyword>
<accession>A0A9E4ZY78</accession>
<reference evidence="1" key="1">
    <citation type="submission" date="2022-12" db="EMBL/GenBank/DDBJ databases">
        <title>Reclassification of two methanogenic archaea species isolated from the Kolyma lowland permafrost.</title>
        <authorList>
            <person name="Trubitsyn V.E."/>
            <person name="Rivkina E.M."/>
            <person name="Shcherbakova V.A."/>
        </authorList>
    </citation>
    <scope>NUCLEOTIDE SEQUENCE</scope>
    <source>
        <strain evidence="1">M2</strain>
        <strain evidence="2">MK4</strain>
    </source>
</reference>
<proteinExistence type="predicted"/>
<dbReference type="Proteomes" id="UP001068021">
    <property type="component" value="Unassembled WGS sequence"/>
</dbReference>
<protein>
    <submittedName>
        <fullName evidence="1">Uncharacterized protein</fullName>
    </submittedName>
</protein>
<organism evidence="1 3">
    <name type="scientific">Methanobacterium veterum</name>
    <dbReference type="NCBI Taxonomy" id="408577"/>
    <lineage>
        <taxon>Archaea</taxon>
        <taxon>Methanobacteriati</taxon>
        <taxon>Methanobacteriota</taxon>
        <taxon>Methanomada group</taxon>
        <taxon>Methanobacteria</taxon>
        <taxon>Methanobacteriales</taxon>
        <taxon>Methanobacteriaceae</taxon>
        <taxon>Methanobacterium</taxon>
    </lineage>
</organism>
<dbReference type="Proteomes" id="UP001074446">
    <property type="component" value="Unassembled WGS sequence"/>
</dbReference>
<evidence type="ECO:0000313" key="1">
    <source>
        <dbReference type="EMBL" id="MCZ3366527.1"/>
    </source>
</evidence>
<gene>
    <name evidence="2" type="ORF">O3H35_03875</name>
    <name evidence="1" type="ORF">O3H54_11610</name>
</gene>
<name>A0A9E4ZY78_9EURY</name>
<dbReference type="AlphaFoldDB" id="A0A9E4ZY78"/>
<evidence type="ECO:0000313" key="2">
    <source>
        <dbReference type="EMBL" id="MCZ3371764.1"/>
    </source>
</evidence>
<evidence type="ECO:0000313" key="3">
    <source>
        <dbReference type="Proteomes" id="UP001068021"/>
    </source>
</evidence>
<dbReference type="EMBL" id="JAPVER010000020">
    <property type="protein sequence ID" value="MCZ3366527.1"/>
    <property type="molecule type" value="Genomic_DNA"/>
</dbReference>
<sequence>MKPDDTSLVNMRYIKNRNIYHATFQISNLNARQRKLVIELKKKLRISNLKMYEAGDDLYLFKYFTAVEFETYKSLVEFAKKGIIPERIDPKVLEVELDICMLEEETDIHIKRLSEVHNLKKY</sequence>